<dbReference type="EC" id="2.3.2.27" evidence="4"/>
<proteinExistence type="inferred from homology"/>
<evidence type="ECO:0000313" key="11">
    <source>
        <dbReference type="EMBL" id="RQX67929.1"/>
    </source>
</evidence>
<dbReference type="SMR" id="A0A425HPP3"/>
<feature type="region of interest" description="Disordered" evidence="8">
    <location>
        <begin position="212"/>
        <end position="270"/>
    </location>
</feature>
<evidence type="ECO:0000256" key="6">
    <source>
        <dbReference type="ARBA" id="ARBA00022786"/>
    </source>
</evidence>
<feature type="compositionally biased region" description="Low complexity" evidence="8">
    <location>
        <begin position="257"/>
        <end position="267"/>
    </location>
</feature>
<evidence type="ECO:0000259" key="10">
    <source>
        <dbReference type="PROSITE" id="PS51698"/>
    </source>
</evidence>
<keyword evidence="7" id="KW-0539">Nucleus</keyword>
<keyword evidence="5" id="KW-0808">Transferase</keyword>
<sequence length="612" mass="68831">MGKHKHSKDKLYLVQSEYAADWGGYKTKALQLPYKALPFYCCGLSLRPFEDAVCTAEGVVFDPANILPYIKRYRRNPVNGKPLSAGDLVPLKFHKNEQGQFHCPVTYKVFNQHTHIVANRKSGHVYSYEAIDNLCKKPKNWNDLLTGEPFSHSDLIHIQNPADAKTRYIEGFYHVREGQEVDVGVKGVPAEKDSMKPTTKKTEWMERILAEAGEKEEERKTAHNKLIPNMHANKEEGDTDAGQGEGGHPKGSGETGEQAPQAAPQSEPQKHSLYTTHRMAAGFTSTVVQGSATQEFRELSEKERMQPIYARCRKLKKKGYLRIVTTQGSLNIELHADMAPRACDSFLRLCAVKYFDDTIFHRCIRNFMIQGGRAELRQPSKKKEVQQSPRSISGFPGGAPFEDEFDNRLVHQGIGVLSMANDGKHSNLSEFFITFKSCEHLNNKHTIFGRVVGGLDVLRQWEKLETDKKDKPLKPPKVEEIIVFKNPFEDARKEMEDEKREEEEKEKKKLENAMKPWFNNRDALDATASHPARHSSAVGKYLPPSVLPGKSVKQTASGRMQAPTPPKASQKRDAETAGLAGVESSGTAQALLEYAVPQKVKVARKTFDFSGW</sequence>
<feature type="compositionally biased region" description="Basic and acidic residues" evidence="8">
    <location>
        <begin position="212"/>
        <end position="221"/>
    </location>
</feature>
<dbReference type="PRINTS" id="PR00153">
    <property type="entry name" value="CSAPPISMRASE"/>
</dbReference>
<dbReference type="EMBL" id="AHIV02001927">
    <property type="protein sequence ID" value="RQX67929.1"/>
    <property type="molecule type" value="Genomic_DNA"/>
</dbReference>
<comment type="catalytic activity">
    <reaction evidence="1">
        <text>S-ubiquitinyl-[E2 ubiquitin-conjugating enzyme]-L-cysteine + [acceptor protein]-L-lysine = [E2 ubiquitin-conjugating enzyme]-L-cysteine + N(6)-ubiquitinyl-[acceptor protein]-L-lysine.</text>
        <dbReference type="EC" id="2.3.2.27"/>
    </reaction>
</comment>
<feature type="region of interest" description="Disordered" evidence="8">
    <location>
        <begin position="492"/>
        <end position="583"/>
    </location>
</feature>
<comment type="subcellular location">
    <subcellularLocation>
        <location evidence="2">Nucleus</location>
    </subcellularLocation>
</comment>
<dbReference type="Proteomes" id="UP000284452">
    <property type="component" value="Unassembled WGS sequence"/>
</dbReference>
<dbReference type="PROSITE" id="PS50072">
    <property type="entry name" value="CSA_PPIASE_2"/>
    <property type="match status" value="1"/>
</dbReference>
<evidence type="ECO:0000256" key="7">
    <source>
        <dbReference type="ARBA" id="ARBA00023242"/>
    </source>
</evidence>
<dbReference type="InterPro" id="IPR029000">
    <property type="entry name" value="Cyclophilin-like_dom_sf"/>
</dbReference>
<dbReference type="SUPFAM" id="SSF50891">
    <property type="entry name" value="Cyclophilin-like"/>
    <property type="match status" value="1"/>
</dbReference>
<dbReference type="AlphaFoldDB" id="A0A425HPP3"/>
<feature type="compositionally biased region" description="Gly residues" evidence="8">
    <location>
        <begin position="243"/>
        <end position="254"/>
    </location>
</feature>
<dbReference type="InterPro" id="IPR003613">
    <property type="entry name" value="Ubox_domain"/>
</dbReference>
<evidence type="ECO:0000256" key="1">
    <source>
        <dbReference type="ARBA" id="ARBA00000900"/>
    </source>
</evidence>
<dbReference type="Gene3D" id="3.30.40.10">
    <property type="entry name" value="Zinc/RING finger domain, C3HC4 (zinc finger)"/>
    <property type="match status" value="2"/>
</dbReference>
<dbReference type="FunFam" id="3.30.40.10:FF:000079">
    <property type="entry name" value="Peptidyl-prolyl cis-trans isomerase 2"/>
    <property type="match status" value="1"/>
</dbReference>
<dbReference type="GO" id="GO:0061630">
    <property type="term" value="F:ubiquitin protein ligase activity"/>
    <property type="evidence" value="ECO:0007669"/>
    <property type="project" value="UniProtKB-EC"/>
</dbReference>
<dbReference type="InterPro" id="IPR026951">
    <property type="entry name" value="PPIL2_U-box_dom"/>
</dbReference>
<gene>
    <name evidence="11" type="ORF">TGCAST_305940</name>
</gene>
<dbReference type="PANTHER" id="PTHR45625:SF1">
    <property type="entry name" value="RING-TYPE E3 UBIQUITIN-PROTEIN LIGASE PPIL2"/>
    <property type="match status" value="1"/>
</dbReference>
<keyword evidence="11" id="KW-0413">Isomerase</keyword>
<protein>
    <recommendedName>
        <fullName evidence="4">RING-type E3 ubiquitin transferase</fullName>
        <ecNumber evidence="4">2.3.2.27</ecNumber>
    </recommendedName>
</protein>
<dbReference type="Pfam" id="PF00160">
    <property type="entry name" value="Pro_isomerase"/>
    <property type="match status" value="1"/>
</dbReference>
<evidence type="ECO:0000256" key="5">
    <source>
        <dbReference type="ARBA" id="ARBA00022679"/>
    </source>
</evidence>
<feature type="domain" description="U-box" evidence="10">
    <location>
        <begin position="35"/>
        <end position="108"/>
    </location>
</feature>
<dbReference type="VEuPathDB" id="ToxoDB:TGCAST_305940"/>
<dbReference type="GO" id="GO:0071013">
    <property type="term" value="C:catalytic step 2 spliceosome"/>
    <property type="evidence" value="ECO:0007669"/>
    <property type="project" value="TreeGrafter"/>
</dbReference>
<evidence type="ECO:0000256" key="2">
    <source>
        <dbReference type="ARBA" id="ARBA00004123"/>
    </source>
</evidence>
<feature type="domain" description="PPIase cyclophilin-type" evidence="9">
    <location>
        <begin position="328"/>
        <end position="483"/>
    </location>
</feature>
<evidence type="ECO:0000256" key="8">
    <source>
        <dbReference type="SAM" id="MobiDB-lite"/>
    </source>
</evidence>
<evidence type="ECO:0000256" key="3">
    <source>
        <dbReference type="ARBA" id="ARBA00007930"/>
    </source>
</evidence>
<keyword evidence="6" id="KW-0833">Ubl conjugation pathway</keyword>
<evidence type="ECO:0000256" key="4">
    <source>
        <dbReference type="ARBA" id="ARBA00012483"/>
    </source>
</evidence>
<dbReference type="PROSITE" id="PS51698">
    <property type="entry name" value="U_BOX"/>
    <property type="match status" value="1"/>
</dbReference>
<dbReference type="SUPFAM" id="SSF57850">
    <property type="entry name" value="RING/U-box"/>
    <property type="match status" value="1"/>
</dbReference>
<dbReference type="SMART" id="SM00504">
    <property type="entry name" value="Ubox"/>
    <property type="match status" value="1"/>
</dbReference>
<accession>A0A425HPP3</accession>
<evidence type="ECO:0000313" key="12">
    <source>
        <dbReference type="Proteomes" id="UP000284452"/>
    </source>
</evidence>
<dbReference type="PANTHER" id="PTHR45625">
    <property type="entry name" value="PEPTIDYL-PROLYL CIS-TRANS ISOMERASE-RELATED"/>
    <property type="match status" value="1"/>
</dbReference>
<dbReference type="InterPro" id="IPR044666">
    <property type="entry name" value="Cyclophilin_A-like"/>
</dbReference>
<dbReference type="GO" id="GO:0000209">
    <property type="term" value="P:protein polyubiquitination"/>
    <property type="evidence" value="ECO:0007669"/>
    <property type="project" value="TreeGrafter"/>
</dbReference>
<dbReference type="GO" id="GO:0003755">
    <property type="term" value="F:peptidyl-prolyl cis-trans isomerase activity"/>
    <property type="evidence" value="ECO:0007669"/>
    <property type="project" value="InterPro"/>
</dbReference>
<comment type="similarity">
    <text evidence="3">Belongs to the cyclophilin-type PPIase family. PPIL2 subfamily.</text>
</comment>
<comment type="caution">
    <text evidence="11">The sequence shown here is derived from an EMBL/GenBank/DDBJ whole genome shotgun (WGS) entry which is preliminary data.</text>
</comment>
<organism evidence="11 12">
    <name type="scientific">Toxoplasma gondii CAST</name>
    <dbReference type="NCBI Taxonomy" id="943122"/>
    <lineage>
        <taxon>Eukaryota</taxon>
        <taxon>Sar</taxon>
        <taxon>Alveolata</taxon>
        <taxon>Apicomplexa</taxon>
        <taxon>Conoidasida</taxon>
        <taxon>Coccidia</taxon>
        <taxon>Eucoccidiorida</taxon>
        <taxon>Eimeriorina</taxon>
        <taxon>Sarcocystidae</taxon>
        <taxon>Toxoplasma</taxon>
    </lineage>
</organism>
<dbReference type="InterPro" id="IPR013083">
    <property type="entry name" value="Znf_RING/FYVE/PHD"/>
</dbReference>
<dbReference type="InterPro" id="IPR002130">
    <property type="entry name" value="Cyclophilin-type_PPIase_dom"/>
</dbReference>
<dbReference type="Pfam" id="PF04641">
    <property type="entry name" value="Rtf2"/>
    <property type="match status" value="1"/>
</dbReference>
<dbReference type="CDD" id="cd16663">
    <property type="entry name" value="RING-Ubox_PPIL2"/>
    <property type="match status" value="1"/>
</dbReference>
<name>A0A425HPP3_TOXGO</name>
<dbReference type="Gene3D" id="2.40.100.10">
    <property type="entry name" value="Cyclophilin-like"/>
    <property type="match status" value="1"/>
</dbReference>
<reference evidence="11 12" key="1">
    <citation type="submission" date="2017-10" db="EMBL/GenBank/DDBJ databases">
        <authorList>
            <person name="Sibley D."/>
            <person name="Venepally P."/>
            <person name="Karamycheva S."/>
            <person name="Hadjithomas M."/>
            <person name="Khan A."/>
            <person name="Brunk B."/>
            <person name="Roos D."/>
            <person name="Caler E."/>
            <person name="Lorenzi H."/>
        </authorList>
    </citation>
    <scope>NUCLEOTIDE SEQUENCE [LARGE SCALE GENOMIC DNA]</scope>
    <source>
        <strain evidence="11 12">CAST</strain>
    </source>
</reference>
<evidence type="ECO:0000259" key="9">
    <source>
        <dbReference type="PROSITE" id="PS50072"/>
    </source>
</evidence>